<proteinExistence type="inferred from homology"/>
<dbReference type="PANTHER" id="PTHR30346">
    <property type="entry name" value="TRANSCRIPTIONAL DUAL REGULATOR HCAR-RELATED"/>
    <property type="match status" value="1"/>
</dbReference>
<dbReference type="InterPro" id="IPR036388">
    <property type="entry name" value="WH-like_DNA-bd_sf"/>
</dbReference>
<dbReference type="Gene3D" id="1.10.10.10">
    <property type="entry name" value="Winged helix-like DNA-binding domain superfamily/Winged helix DNA-binding domain"/>
    <property type="match status" value="1"/>
</dbReference>
<keyword evidence="4" id="KW-0804">Transcription</keyword>
<gene>
    <name evidence="6" type="ORF">SAMN05216554_4548</name>
</gene>
<dbReference type="EMBL" id="FNPZ01000008">
    <property type="protein sequence ID" value="SDZ54517.1"/>
    <property type="molecule type" value="Genomic_DNA"/>
</dbReference>
<evidence type="ECO:0000256" key="1">
    <source>
        <dbReference type="ARBA" id="ARBA00009437"/>
    </source>
</evidence>
<keyword evidence="3 6" id="KW-0238">DNA-binding</keyword>
<evidence type="ECO:0000313" key="6">
    <source>
        <dbReference type="EMBL" id="SDZ54517.1"/>
    </source>
</evidence>
<dbReference type="SUPFAM" id="SSF46785">
    <property type="entry name" value="Winged helix' DNA-binding domain"/>
    <property type="match status" value="1"/>
</dbReference>
<dbReference type="PROSITE" id="PS50931">
    <property type="entry name" value="HTH_LYSR"/>
    <property type="match status" value="1"/>
</dbReference>
<reference evidence="6 7" key="1">
    <citation type="submission" date="2016-10" db="EMBL/GenBank/DDBJ databases">
        <authorList>
            <person name="de Groot N.N."/>
        </authorList>
    </citation>
    <scope>NUCLEOTIDE SEQUENCE [LARGE SCALE GENOMIC DNA]</scope>
    <source>
        <strain evidence="6 7">CGMCC 4.3491</strain>
    </source>
</reference>
<protein>
    <submittedName>
        <fullName evidence="6">DNA-binding transcriptional regulator, LysR family</fullName>
    </submittedName>
</protein>
<accession>A0A1H3TWR6</accession>
<dbReference type="Pfam" id="PF00126">
    <property type="entry name" value="HTH_1"/>
    <property type="match status" value="1"/>
</dbReference>
<dbReference type="InterPro" id="IPR036390">
    <property type="entry name" value="WH_DNA-bd_sf"/>
</dbReference>
<dbReference type="InterPro" id="IPR005119">
    <property type="entry name" value="LysR_subst-bd"/>
</dbReference>
<keyword evidence="2" id="KW-0805">Transcription regulation</keyword>
<evidence type="ECO:0000256" key="2">
    <source>
        <dbReference type="ARBA" id="ARBA00023015"/>
    </source>
</evidence>
<name>A0A1H3TWR6_9MICO</name>
<dbReference type="InterPro" id="IPR000847">
    <property type="entry name" value="LysR_HTH_N"/>
</dbReference>
<feature type="domain" description="HTH lysR-type" evidence="5">
    <location>
        <begin position="1"/>
        <end position="53"/>
    </location>
</feature>
<dbReference type="Proteomes" id="UP000198891">
    <property type="component" value="Unassembled WGS sequence"/>
</dbReference>
<comment type="similarity">
    <text evidence="1">Belongs to the LysR transcriptional regulatory family.</text>
</comment>
<dbReference type="AlphaFoldDB" id="A0A1H3TWR6"/>
<dbReference type="STRING" id="381665.SAMN05216554_4548"/>
<dbReference type="PANTHER" id="PTHR30346:SF30">
    <property type="entry name" value="SMALL NEUTRAL PROTEASE REGULATORY PROTEIN"/>
    <property type="match status" value="1"/>
</dbReference>
<evidence type="ECO:0000259" key="5">
    <source>
        <dbReference type="PROSITE" id="PS50931"/>
    </source>
</evidence>
<dbReference type="GO" id="GO:0003700">
    <property type="term" value="F:DNA-binding transcription factor activity"/>
    <property type="evidence" value="ECO:0007669"/>
    <property type="project" value="InterPro"/>
</dbReference>
<organism evidence="6 7">
    <name type="scientific">Herbiconiux ginsengi</name>
    <dbReference type="NCBI Taxonomy" id="381665"/>
    <lineage>
        <taxon>Bacteria</taxon>
        <taxon>Bacillati</taxon>
        <taxon>Actinomycetota</taxon>
        <taxon>Actinomycetes</taxon>
        <taxon>Micrococcales</taxon>
        <taxon>Microbacteriaceae</taxon>
        <taxon>Herbiconiux</taxon>
    </lineage>
</organism>
<dbReference type="SUPFAM" id="SSF53850">
    <property type="entry name" value="Periplasmic binding protein-like II"/>
    <property type="match status" value="1"/>
</dbReference>
<keyword evidence="7" id="KW-1185">Reference proteome</keyword>
<dbReference type="Pfam" id="PF03466">
    <property type="entry name" value="LysR_substrate"/>
    <property type="match status" value="1"/>
</dbReference>
<evidence type="ECO:0000256" key="4">
    <source>
        <dbReference type="ARBA" id="ARBA00023163"/>
    </source>
</evidence>
<sequence>MECFVAVWEERGFTRAAERLHVVQSAVSATVKTLEAEVGHPLFFRSPRTVTLTPEGSALLEPAREVLRSFEAFRDSVAALSGELRGSLAIGILAAPDILDLAHLVGTFTAEFPAVSLTVRAHPEGSAALLNDLVAERLDVSMVVLPIDVPPEIEVTEFASGPLRLAVAPGHPLTALGTVRPADVVPYPFVDFPQGFSTRAAVDAAFARVGVSRDSRIEGPSVDHVTAYIAAGAGIGFVPVLPGGPPHGVTIIEVTGLEPRWTGALATKRGRHHGAAFRELHKRILARAAEVSGTTSLG</sequence>
<dbReference type="GO" id="GO:0032993">
    <property type="term" value="C:protein-DNA complex"/>
    <property type="evidence" value="ECO:0007669"/>
    <property type="project" value="TreeGrafter"/>
</dbReference>
<evidence type="ECO:0000256" key="3">
    <source>
        <dbReference type="ARBA" id="ARBA00023125"/>
    </source>
</evidence>
<dbReference type="PRINTS" id="PR00039">
    <property type="entry name" value="HTHLYSR"/>
</dbReference>
<dbReference type="GO" id="GO:0003677">
    <property type="term" value="F:DNA binding"/>
    <property type="evidence" value="ECO:0007669"/>
    <property type="project" value="UniProtKB-KW"/>
</dbReference>
<dbReference type="FunFam" id="1.10.10.10:FF:000001">
    <property type="entry name" value="LysR family transcriptional regulator"/>
    <property type="match status" value="1"/>
</dbReference>
<evidence type="ECO:0000313" key="7">
    <source>
        <dbReference type="Proteomes" id="UP000198891"/>
    </source>
</evidence>
<dbReference type="Gene3D" id="3.40.190.290">
    <property type="match status" value="1"/>
</dbReference>